<dbReference type="EMBL" id="OZ034820">
    <property type="protein sequence ID" value="CAL1404455.1"/>
    <property type="molecule type" value="Genomic_DNA"/>
</dbReference>
<evidence type="ECO:0000313" key="2">
    <source>
        <dbReference type="EMBL" id="CAL1404455.1"/>
    </source>
</evidence>
<evidence type="ECO:0000256" key="1">
    <source>
        <dbReference type="SAM" id="MobiDB-lite"/>
    </source>
</evidence>
<reference evidence="2 3" key="1">
    <citation type="submission" date="2024-04" db="EMBL/GenBank/DDBJ databases">
        <authorList>
            <person name="Fracassetti M."/>
        </authorList>
    </citation>
    <scope>NUCLEOTIDE SEQUENCE [LARGE SCALE GENOMIC DNA]</scope>
</reference>
<gene>
    <name evidence="2" type="ORF">LTRI10_LOCUS44312</name>
</gene>
<sequence length="87" mass="9677">MVQSLETTIRPNKAISQVSGKNCSKKFQERGGNGYREARRVNKRLTKAEELPAQLPDRSCRINSDRDPGVDWISEELDTGGSGKRAS</sequence>
<proteinExistence type="predicted"/>
<protein>
    <submittedName>
        <fullName evidence="2">Uncharacterized protein</fullName>
    </submittedName>
</protein>
<evidence type="ECO:0000313" key="3">
    <source>
        <dbReference type="Proteomes" id="UP001497516"/>
    </source>
</evidence>
<feature type="compositionally biased region" description="Basic and acidic residues" evidence="1">
    <location>
        <begin position="36"/>
        <end position="50"/>
    </location>
</feature>
<dbReference type="AlphaFoldDB" id="A0AAV2G3W6"/>
<organism evidence="2 3">
    <name type="scientific">Linum trigynum</name>
    <dbReference type="NCBI Taxonomy" id="586398"/>
    <lineage>
        <taxon>Eukaryota</taxon>
        <taxon>Viridiplantae</taxon>
        <taxon>Streptophyta</taxon>
        <taxon>Embryophyta</taxon>
        <taxon>Tracheophyta</taxon>
        <taxon>Spermatophyta</taxon>
        <taxon>Magnoliopsida</taxon>
        <taxon>eudicotyledons</taxon>
        <taxon>Gunneridae</taxon>
        <taxon>Pentapetalae</taxon>
        <taxon>rosids</taxon>
        <taxon>fabids</taxon>
        <taxon>Malpighiales</taxon>
        <taxon>Linaceae</taxon>
        <taxon>Linum</taxon>
    </lineage>
</organism>
<keyword evidence="3" id="KW-1185">Reference proteome</keyword>
<feature type="region of interest" description="Disordered" evidence="1">
    <location>
        <begin position="17"/>
        <end position="87"/>
    </location>
</feature>
<name>A0AAV2G3W6_9ROSI</name>
<accession>A0AAV2G3W6</accession>
<dbReference type="Proteomes" id="UP001497516">
    <property type="component" value="Chromosome 7"/>
</dbReference>
<feature type="compositionally biased region" description="Basic and acidic residues" evidence="1">
    <location>
        <begin position="58"/>
        <end position="69"/>
    </location>
</feature>